<reference evidence="1" key="1">
    <citation type="journal article" date="2019" name="bioRxiv">
        <title>The Genome of the Zebra Mussel, Dreissena polymorpha: A Resource for Invasive Species Research.</title>
        <authorList>
            <person name="McCartney M.A."/>
            <person name="Auch B."/>
            <person name="Kono T."/>
            <person name="Mallez S."/>
            <person name="Zhang Y."/>
            <person name="Obille A."/>
            <person name="Becker A."/>
            <person name="Abrahante J.E."/>
            <person name="Garbe J."/>
            <person name="Badalamenti J.P."/>
            <person name="Herman A."/>
            <person name="Mangelson H."/>
            <person name="Liachko I."/>
            <person name="Sullivan S."/>
            <person name="Sone E.D."/>
            <person name="Koren S."/>
            <person name="Silverstein K.A.T."/>
            <person name="Beckman K.B."/>
            <person name="Gohl D.M."/>
        </authorList>
    </citation>
    <scope>NUCLEOTIDE SEQUENCE</scope>
    <source>
        <strain evidence="1">Duluth1</strain>
        <tissue evidence="1">Whole animal</tissue>
    </source>
</reference>
<keyword evidence="2" id="KW-1185">Reference proteome</keyword>
<dbReference type="AlphaFoldDB" id="A0A9D4FYD2"/>
<evidence type="ECO:0000313" key="1">
    <source>
        <dbReference type="EMBL" id="KAH3805378.1"/>
    </source>
</evidence>
<protein>
    <submittedName>
        <fullName evidence="1">Uncharacterized protein</fullName>
    </submittedName>
</protein>
<evidence type="ECO:0000313" key="2">
    <source>
        <dbReference type="Proteomes" id="UP000828390"/>
    </source>
</evidence>
<accession>A0A9D4FYD2</accession>
<comment type="caution">
    <text evidence="1">The sequence shown here is derived from an EMBL/GenBank/DDBJ whole genome shotgun (WGS) entry which is preliminary data.</text>
</comment>
<organism evidence="1 2">
    <name type="scientific">Dreissena polymorpha</name>
    <name type="common">Zebra mussel</name>
    <name type="synonym">Mytilus polymorpha</name>
    <dbReference type="NCBI Taxonomy" id="45954"/>
    <lineage>
        <taxon>Eukaryota</taxon>
        <taxon>Metazoa</taxon>
        <taxon>Spiralia</taxon>
        <taxon>Lophotrochozoa</taxon>
        <taxon>Mollusca</taxon>
        <taxon>Bivalvia</taxon>
        <taxon>Autobranchia</taxon>
        <taxon>Heteroconchia</taxon>
        <taxon>Euheterodonta</taxon>
        <taxon>Imparidentia</taxon>
        <taxon>Neoheterodontei</taxon>
        <taxon>Myida</taxon>
        <taxon>Dreissenoidea</taxon>
        <taxon>Dreissenidae</taxon>
        <taxon>Dreissena</taxon>
    </lineage>
</organism>
<reference evidence="1" key="2">
    <citation type="submission" date="2020-11" db="EMBL/GenBank/DDBJ databases">
        <authorList>
            <person name="McCartney M.A."/>
            <person name="Auch B."/>
            <person name="Kono T."/>
            <person name="Mallez S."/>
            <person name="Becker A."/>
            <person name="Gohl D.M."/>
            <person name="Silverstein K.A.T."/>
            <person name="Koren S."/>
            <person name="Bechman K.B."/>
            <person name="Herman A."/>
            <person name="Abrahante J.E."/>
            <person name="Garbe J."/>
        </authorList>
    </citation>
    <scope>NUCLEOTIDE SEQUENCE</scope>
    <source>
        <strain evidence="1">Duluth1</strain>
        <tissue evidence="1">Whole animal</tissue>
    </source>
</reference>
<dbReference type="EMBL" id="JAIWYP010000006">
    <property type="protein sequence ID" value="KAH3805378.1"/>
    <property type="molecule type" value="Genomic_DNA"/>
</dbReference>
<dbReference type="Proteomes" id="UP000828390">
    <property type="component" value="Unassembled WGS sequence"/>
</dbReference>
<name>A0A9D4FYD2_DREPO</name>
<sequence>MPPGSRKRGLEVTKALWAIIDHASVAPAPPVTGLYRNLELIPEEPNKDNGSFTKYDRDRLVSPRRKDVKLKGNFGWARPILINRIVVRDEVMLKQNFGWAWSLWAGAPGLIYGIVIRDVQYQFEVNRCRNEEVYVK</sequence>
<gene>
    <name evidence="1" type="ORF">DPMN_133681</name>
</gene>
<proteinExistence type="predicted"/>